<name>A0A8G0LHA7_9HYPO</name>
<protein>
    <submittedName>
        <fullName evidence="1">Uncharacterized protein</fullName>
    </submittedName>
</protein>
<keyword evidence="2" id="KW-1185">Reference proteome</keyword>
<sequence>MPGCALRLNPPLEASYHSQGAAEWAAAAVERPSCVVQLRVQETEQSVSPFFLFFFSMSLPRLMRNDGAMRRPIIQAARLILLAARDGSWRKEIDAGRSLCFEDSKDGLQWVTP</sequence>
<evidence type="ECO:0000313" key="2">
    <source>
        <dbReference type="Proteomes" id="UP000826661"/>
    </source>
</evidence>
<evidence type="ECO:0000313" key="1">
    <source>
        <dbReference type="EMBL" id="QYS99919.1"/>
    </source>
</evidence>
<dbReference type="EMBL" id="CP075866">
    <property type="protein sequence ID" value="QYS99919.1"/>
    <property type="molecule type" value="Genomic_DNA"/>
</dbReference>
<dbReference type="AlphaFoldDB" id="A0A8G0LHA7"/>
<proteinExistence type="predicted"/>
<dbReference type="Proteomes" id="UP000826661">
    <property type="component" value="Chromosome III"/>
</dbReference>
<accession>A0A8G0LHA7</accession>
<reference evidence="1 2" key="1">
    <citation type="journal article" date="2021" name="BMC Genomics">
        <title>Telomere-to-telomere genome assembly of asparaginase-producing Trichoderma simmonsii.</title>
        <authorList>
            <person name="Chung D."/>
            <person name="Kwon Y.M."/>
            <person name="Yang Y."/>
        </authorList>
    </citation>
    <scope>NUCLEOTIDE SEQUENCE [LARGE SCALE GENOMIC DNA]</scope>
    <source>
        <strain evidence="1 2">GH-Sj1</strain>
    </source>
</reference>
<gene>
    <name evidence="1" type="ORF">H0G86_007039</name>
</gene>
<organism evidence="1 2">
    <name type="scientific">Trichoderma simmonsii</name>
    <dbReference type="NCBI Taxonomy" id="1491479"/>
    <lineage>
        <taxon>Eukaryota</taxon>
        <taxon>Fungi</taxon>
        <taxon>Dikarya</taxon>
        <taxon>Ascomycota</taxon>
        <taxon>Pezizomycotina</taxon>
        <taxon>Sordariomycetes</taxon>
        <taxon>Hypocreomycetidae</taxon>
        <taxon>Hypocreales</taxon>
        <taxon>Hypocreaceae</taxon>
        <taxon>Trichoderma</taxon>
    </lineage>
</organism>